<protein>
    <submittedName>
        <fullName evidence="1">Uncharacterized protein</fullName>
    </submittedName>
</protein>
<keyword evidence="2" id="KW-1185">Reference proteome</keyword>
<accession>A0A8J8MAQ6</accession>
<dbReference type="AlphaFoldDB" id="A0A8J8MAQ6"/>
<dbReference type="EMBL" id="CP058561">
    <property type="protein sequence ID" value="QUH29457.1"/>
    <property type="molecule type" value="Genomic_DNA"/>
</dbReference>
<dbReference type="Proteomes" id="UP000677305">
    <property type="component" value="Chromosome"/>
</dbReference>
<evidence type="ECO:0000313" key="2">
    <source>
        <dbReference type="Proteomes" id="UP000677305"/>
    </source>
</evidence>
<name>A0A8J8MAQ6_9FIRM</name>
<reference evidence="1 2" key="1">
    <citation type="submission" date="2020-07" db="EMBL/GenBank/DDBJ databases">
        <title>Vallitalea guaymasensis genome.</title>
        <authorList>
            <person name="Postec A."/>
        </authorList>
    </citation>
    <scope>NUCLEOTIDE SEQUENCE [LARGE SCALE GENOMIC DNA]</scope>
    <source>
        <strain evidence="1 2">Ra1766G1</strain>
    </source>
</reference>
<organism evidence="1 2">
    <name type="scientific">Vallitalea guaymasensis</name>
    <dbReference type="NCBI Taxonomy" id="1185412"/>
    <lineage>
        <taxon>Bacteria</taxon>
        <taxon>Bacillati</taxon>
        <taxon>Bacillota</taxon>
        <taxon>Clostridia</taxon>
        <taxon>Lachnospirales</taxon>
        <taxon>Vallitaleaceae</taxon>
        <taxon>Vallitalea</taxon>
    </lineage>
</organism>
<gene>
    <name evidence="1" type="ORF">HYG85_11215</name>
</gene>
<sequence length="101" mass="12445">MFRLWGKVYKNNKMLKDTVIELNEEGLSKDDLTYDCLDKICYEFDLQHPMWLNDNNKDYPAYGKTSFKQDHFIEQIDFDYLEIEIIDEEKEKKKRRKIRRI</sequence>
<dbReference type="OrthoDB" id="2084516at2"/>
<dbReference type="RefSeq" id="WP_113673064.1">
    <property type="nucleotide sequence ID" value="NZ_CP058561.1"/>
</dbReference>
<evidence type="ECO:0000313" key="1">
    <source>
        <dbReference type="EMBL" id="QUH29457.1"/>
    </source>
</evidence>
<proteinExistence type="predicted"/>
<dbReference type="KEGG" id="vgu:HYG85_11215"/>